<feature type="domain" description="SD-repeat containing protein B" evidence="6">
    <location>
        <begin position="302"/>
        <end position="420"/>
    </location>
</feature>
<sequence>MSATPRVITFVSEWGSPDHYWLPGLYIQGVTPLNPGNTSAGTLYTPWCLAKDIPLPIEATYSAYIYSSYEIGSLSAVPGLANSINLANLDNINWLLNNYKRLNAVDGDVQGAIWKMMGSSPLKNYIGPQDIQKIDALVAEAMQHDGYVPDIGDTIGVIVDPWANSVHRQPLIVEMKAASLGDRVWHDANANGIQDAGEEGIAGVTVKLGRDQNQDGDFDDAGELLGTATTDANGNYVFKGLTPSLEYRVTFSLPASYDRVSPRQSDGSPASGANSDAVLSNVVVLAPGENNSSIDAGFYRSASLGDRVWHDANGNGQQDAGELGIAGVKVTLVGGGADGLISTTLDNTSVEMVTDANGNYTFGGLTPGVEYQVKFGAPEGFVPTHANVGNDASDSDAVGGLSQIVKLASGENNTTIDAGFYRTAGLGDRVWLDANGNGRQDAGETGIAGAKVTLIGGGADGLLSTTADNTSVETTTDANGNYKFDGLTPGAEYQVKFEAPSGHVFTAADKGDDSGDSDAGAGGLSQIVKLASGENNTSIDAGVYKPARLGDVVWHDANANGQQDAGESGIEGVTLTLVGGGADGLIATTADNVEFTTVTGAGGSYRFDGLTPGMEYQLTFGGKDGYVASGADIGDDETDSDAGIGGKSQVLTLKSGEHNGSIDAGVYKLASLGDRVWLDANANGQQDAGEVGVAGAKVTLIGGGLDGLLSTTNDNTSVDTTTDADGNYTFEGLTPGVEYQVKFGTPDGFIATRANAGNDAGDSDAVAGLSQVVTLTSGENNTTIDAGFYQSASLGDRVWLDANGNGQQDDGETGVAGVKVTLIGGGADGLLSTTADNTSVETTTDADGKYRFDGLTPGMEYQVKFGAPAGTVFTSQDKGDDASDSDANSAGLSQIVKLASGENNTTIDAGVYAPASLGDRVWHDANANGQQDAGEAGIGGVTVTLIGGGADGLLSTTGDNTSVETTTDANGNYKFTGLVPGMEYQVKFGAPAGFVATGADVGNDASDSDAVGGLSQVVKLASGENNTTIDAGFYKTASLGDRVWIDANANGQQDAGETGVAGAKVTLIGGGADGLISTTADNTTVETTTDANGNYKFDGLTPGMEYQVQFSAPAGHVFTGADQGNDASDSDANGSGLSQIVKLASGENNTTIDAGVYAPASLGDRVWLDANGNGQQDDGETGVAGVKVVLTSGGLDGLISTTADNTSVETTTDADGKYRFDGLAPGVQYQVQFAKPAGSVFTAQDKDNDASDSDANANGLSQVVTLKSGEHNATIDAGIYLPASLGDRVWLDANANGQQDAGEVGVAGAKVTLIGGGLDGLLSTTGDNTSVDTTTDANGNYKFEGLTPGTEYQVKFTAPAGSVFTTQDKGNDASDSDANASGLSQVVKLASGENNSTIDAGVYAPASLGDRVWIDANGNGQQDAGELGAAGVKVTLIGGGLDGLISTGGDNTRVETTTDANGNYKFSGLVPGMEYQVQFGKPAGTVFTSQDLGNDASDSDANATTGLSQIVKLASGENNTTIDAGIYTPASLGNRVWLDANANGQQDANETGVAGVTVTLTGGGADGLISTTADNTTVTTTTDAGGNYLFKDLVPGMQYQVTFGKPANMFFTKKDVGLDASDSDADAVTGKTQVITLKSGEFNDTIDAGVYANASIGDRLWIDTNGNGLQDDGATGLAGRTVTLIGGGLDGLLSTTADNTSVSMLTGTDGAYNFSNLTPGVQYQVQFSKPTGYVYTGSSMGGNDVTDSDANSTTGMTRVVTLQSGENNKNLDAGLVNVTGDLSITKTDGVSFVTPGQTITYKIVVTNTGTAIAANAVVTDSIPSTLTNVTWTSSATSGASGNQASGSGSINDTVTLNGGSSITYTVTAKVASLSALETISDFSTLGNNVGVGSSKTVNGVTAEAAWVSGSSINSATLWARDSGEDKGLGVLSRGESSSDGEAATGLSNQKNMEVIRLTKDDADQWSSLWVSNLDKDGSGGAEIGTLYWSDSATPDITRLTTKFTFKAGDFGVGAESGDILSLRPSNFDASAKYVFFVAGSNPSGNNNDFLVWKAGTVPAQLSNTAKVTPPSTFIDTNSGNNSATDTDDIKLPTPVAVKRGSIGDTVWEDNNYNGIRDSGEAGIKGVTVKLLDASGKVLETTVTDSNGKYLFDNLNAGSYRVEVVEPSGYYVTKPNVGSNDGVDSDIDTANGRTGLITLTQGENDLTWDAGLYRKASLGDKVWEDLDHDDIQDSNEGGIGGVTVQLYTSGGTLLATTKTNSSGNYKFSNLDPGTYYLKFDKGDVIYKGINMDNWKWASKNVGNNDAIDSDVNGDGVSKVNVTRTDNITLSSGENDMTWDAAITPIAIDLNGDGVHTVARSASSATFDLLGTGKGIASGWLSSSDGFLAVDHNGNGKIDDISELFGGAKQGAGFSQLASYDSNHDGVVDAQDAAFGDLRIWQDANGNHQTDDGELMTLAQAGVVSLKVDYVVLPFVDGQGNLHLERSSATLANGHVTDMTDVYFAIDARDAAASGAPTLADLLASVETDAAVPVAIIGQAAMAA</sequence>
<feature type="domain" description="SD-repeat containing protein B" evidence="6">
    <location>
        <begin position="915"/>
        <end position="1033"/>
    </location>
</feature>
<feature type="domain" description="SD-repeat containing protein B" evidence="6">
    <location>
        <begin position="2101"/>
        <end position="2211"/>
    </location>
</feature>
<evidence type="ECO:0000313" key="7">
    <source>
        <dbReference type="EMBL" id="MCD2518462.1"/>
    </source>
</evidence>
<accession>A0ABS8Q9N2</accession>
<comment type="caution">
    <text evidence="7">The sequence shown here is derived from an EMBL/GenBank/DDBJ whole genome shotgun (WGS) entry which is preliminary data.</text>
</comment>
<evidence type="ECO:0000256" key="1">
    <source>
        <dbReference type="ARBA" id="ARBA00004613"/>
    </source>
</evidence>
<feature type="domain" description="SD-repeat containing protein B" evidence="6">
    <location>
        <begin position="1530"/>
        <end position="1650"/>
    </location>
</feature>
<feature type="domain" description="SD-repeat containing protein B" evidence="6">
    <location>
        <begin position="792"/>
        <end position="911"/>
    </location>
</feature>
<dbReference type="EMBL" id="JAJNOC010000007">
    <property type="protein sequence ID" value="MCD2518462.1"/>
    <property type="molecule type" value="Genomic_DNA"/>
</dbReference>
<feature type="domain" description="SD-repeat containing protein B" evidence="6">
    <location>
        <begin position="1283"/>
        <end position="1402"/>
    </location>
</feature>
<dbReference type="NCBIfam" id="TIGR01451">
    <property type="entry name" value="B_ant_repeat"/>
    <property type="match status" value="1"/>
</dbReference>
<evidence type="ECO:0000259" key="5">
    <source>
        <dbReference type="Pfam" id="PF01345"/>
    </source>
</evidence>
<reference evidence="7" key="1">
    <citation type="submission" date="2021-11" db="EMBL/GenBank/DDBJ databases">
        <title>The complete genome of Massilia sp sp. G4R7.</title>
        <authorList>
            <person name="Liu L."/>
            <person name="Yue J."/>
            <person name="Yuan J."/>
            <person name="Yang F."/>
            <person name="Li L."/>
        </authorList>
    </citation>
    <scope>NUCLEOTIDE SEQUENCE</scope>
    <source>
        <strain evidence="7">G4R7</strain>
    </source>
</reference>
<evidence type="ECO:0000256" key="4">
    <source>
        <dbReference type="SAM" id="MobiDB-lite"/>
    </source>
</evidence>
<feature type="domain" description="DUF11" evidence="5">
    <location>
        <begin position="1781"/>
        <end position="1876"/>
    </location>
</feature>
<dbReference type="Proteomes" id="UP001179361">
    <property type="component" value="Unassembled WGS sequence"/>
</dbReference>
<dbReference type="PANTHER" id="PTHR23303:SF15">
    <property type="entry name" value="COLOSSIN-A"/>
    <property type="match status" value="1"/>
</dbReference>
<dbReference type="InterPro" id="IPR033764">
    <property type="entry name" value="Sdr_B"/>
</dbReference>
<feature type="domain" description="SD-repeat containing protein B" evidence="6">
    <location>
        <begin position="1406"/>
        <end position="1526"/>
    </location>
</feature>
<dbReference type="SUPFAM" id="SSF117074">
    <property type="entry name" value="Hypothetical protein PA1324"/>
    <property type="match status" value="15"/>
</dbReference>
<feature type="compositionally biased region" description="Polar residues" evidence="4">
    <location>
        <begin position="2070"/>
        <end position="2084"/>
    </location>
</feature>
<evidence type="ECO:0000256" key="3">
    <source>
        <dbReference type="ARBA" id="ARBA00022729"/>
    </source>
</evidence>
<feature type="region of interest" description="Disordered" evidence="4">
    <location>
        <begin position="2070"/>
        <end position="2089"/>
    </location>
</feature>
<feature type="domain" description="SD-repeat containing protein B" evidence="6">
    <location>
        <begin position="670"/>
        <end position="788"/>
    </location>
</feature>
<dbReference type="InterPro" id="IPR047589">
    <property type="entry name" value="DUF11_rpt"/>
</dbReference>
<proteinExistence type="predicted"/>
<comment type="subcellular location">
    <subcellularLocation>
        <location evidence="1">Secreted</location>
    </subcellularLocation>
</comment>
<feature type="domain" description="SD-repeat containing protein B" evidence="6">
    <location>
        <begin position="1654"/>
        <end position="1775"/>
    </location>
</feature>
<keyword evidence="8" id="KW-1185">Reference proteome</keyword>
<organism evidence="7 8">
    <name type="scientific">Massilia phyllostachyos</name>
    <dbReference type="NCBI Taxonomy" id="2898585"/>
    <lineage>
        <taxon>Bacteria</taxon>
        <taxon>Pseudomonadati</taxon>
        <taxon>Pseudomonadota</taxon>
        <taxon>Betaproteobacteria</taxon>
        <taxon>Burkholderiales</taxon>
        <taxon>Oxalobacteraceae</taxon>
        <taxon>Telluria group</taxon>
        <taxon>Massilia</taxon>
    </lineage>
</organism>
<name>A0ABS8Q9N2_9BURK</name>
<evidence type="ECO:0000256" key="2">
    <source>
        <dbReference type="ARBA" id="ARBA00022525"/>
    </source>
</evidence>
<dbReference type="Gene3D" id="2.60.40.10">
    <property type="entry name" value="Immunoglobulins"/>
    <property type="match status" value="15"/>
</dbReference>
<evidence type="ECO:0000313" key="8">
    <source>
        <dbReference type="Proteomes" id="UP001179361"/>
    </source>
</evidence>
<keyword evidence="3" id="KW-0732">Signal</keyword>
<dbReference type="RefSeq" id="WP_231059748.1">
    <property type="nucleotide sequence ID" value="NZ_JAJNOC010000007.1"/>
</dbReference>
<gene>
    <name evidence="7" type="ORF">LQ564_19350</name>
</gene>
<evidence type="ECO:0000259" key="6">
    <source>
        <dbReference type="Pfam" id="PF17210"/>
    </source>
</evidence>
<feature type="domain" description="SD-repeat containing protein B" evidence="6">
    <location>
        <begin position="178"/>
        <end position="298"/>
    </location>
</feature>
<feature type="domain" description="SD-repeat containing protein B" evidence="6">
    <location>
        <begin position="1037"/>
        <end position="1156"/>
    </location>
</feature>
<dbReference type="Pfam" id="PF17210">
    <property type="entry name" value="SdrD_B"/>
    <property type="match status" value="15"/>
</dbReference>
<feature type="domain" description="SD-repeat containing protein B" evidence="6">
    <location>
        <begin position="1160"/>
        <end position="1279"/>
    </location>
</feature>
<protein>
    <submittedName>
        <fullName evidence="7">Carboxypeptidase regulatory-like domain-containing protein</fullName>
    </submittedName>
</protein>
<dbReference type="PANTHER" id="PTHR23303">
    <property type="entry name" value="CARBOXYPEPTIDASE REGULATORY REGION-CONTAINING"/>
    <property type="match status" value="1"/>
</dbReference>
<keyword evidence="2" id="KW-0964">Secreted</keyword>
<dbReference type="InterPro" id="IPR013783">
    <property type="entry name" value="Ig-like_fold"/>
</dbReference>
<feature type="domain" description="SD-repeat containing protein B" evidence="6">
    <location>
        <begin position="2215"/>
        <end position="2340"/>
    </location>
</feature>
<dbReference type="Pfam" id="PF01345">
    <property type="entry name" value="DUF11"/>
    <property type="match status" value="1"/>
</dbReference>
<dbReference type="InterPro" id="IPR051417">
    <property type="entry name" value="SDr/BOS_complex"/>
</dbReference>
<dbReference type="InterPro" id="IPR001434">
    <property type="entry name" value="OmcB-like_DUF11"/>
</dbReference>
<feature type="domain" description="SD-repeat containing protein B" evidence="6">
    <location>
        <begin position="548"/>
        <end position="666"/>
    </location>
</feature>
<feature type="domain" description="SD-repeat containing protein B" evidence="6">
    <location>
        <begin position="425"/>
        <end position="543"/>
    </location>
</feature>